<dbReference type="GO" id="GO:0006281">
    <property type="term" value="P:DNA repair"/>
    <property type="evidence" value="ECO:0007669"/>
    <property type="project" value="InterPro"/>
</dbReference>
<dbReference type="STRING" id="120956.SAMN05421791_10865"/>
<dbReference type="OrthoDB" id="9790239at2"/>
<dbReference type="PANTHER" id="PTHR21180:SF32">
    <property type="entry name" value="ENDONUCLEASE_EXONUCLEASE_PHOSPHATASE FAMILY DOMAIN-CONTAINING PROTEIN 1"/>
    <property type="match status" value="1"/>
</dbReference>
<proteinExistence type="predicted"/>
<dbReference type="Gene3D" id="1.10.150.280">
    <property type="entry name" value="AF1531-like domain"/>
    <property type="match status" value="1"/>
</dbReference>
<feature type="transmembrane region" description="Helical" evidence="1">
    <location>
        <begin position="21"/>
        <end position="39"/>
    </location>
</feature>
<dbReference type="PANTHER" id="PTHR21180">
    <property type="entry name" value="ENDONUCLEASE/EXONUCLEASE/PHOSPHATASE FAMILY DOMAIN-CONTAINING PROTEIN 1"/>
    <property type="match status" value="1"/>
</dbReference>
<keyword evidence="4" id="KW-1185">Reference proteome</keyword>
<keyword evidence="1" id="KW-1133">Transmembrane helix</keyword>
<reference evidence="3 4" key="1">
    <citation type="submission" date="2016-10" db="EMBL/GenBank/DDBJ databases">
        <authorList>
            <person name="de Groot N.N."/>
        </authorList>
    </citation>
    <scope>NUCLEOTIDE SEQUENCE [LARGE SCALE GENOMIC DNA]</scope>
    <source>
        <strain evidence="3 4">ATCC BAA-466</strain>
    </source>
</reference>
<evidence type="ECO:0000259" key="2">
    <source>
        <dbReference type="SMART" id="SM00278"/>
    </source>
</evidence>
<dbReference type="Proteomes" id="UP000199708">
    <property type="component" value="Unassembled WGS sequence"/>
</dbReference>
<protein>
    <submittedName>
        <fullName evidence="3">Competence protein ComEA</fullName>
    </submittedName>
</protein>
<feature type="domain" description="Helix-hairpin-helix DNA-binding motif class 1" evidence="2">
    <location>
        <begin position="177"/>
        <end position="196"/>
    </location>
</feature>
<dbReference type="EMBL" id="FNCK01000008">
    <property type="protein sequence ID" value="SDG42606.1"/>
    <property type="molecule type" value="Genomic_DNA"/>
</dbReference>
<dbReference type="GO" id="GO:0015627">
    <property type="term" value="C:type II protein secretion system complex"/>
    <property type="evidence" value="ECO:0007669"/>
    <property type="project" value="TreeGrafter"/>
</dbReference>
<dbReference type="SUPFAM" id="SSF47781">
    <property type="entry name" value="RuvA domain 2-like"/>
    <property type="match status" value="1"/>
</dbReference>
<dbReference type="InterPro" id="IPR003583">
    <property type="entry name" value="Hlx-hairpin-Hlx_DNA-bd_motif"/>
</dbReference>
<dbReference type="Pfam" id="PF12836">
    <property type="entry name" value="HHH_3"/>
    <property type="match status" value="1"/>
</dbReference>
<dbReference type="Gene3D" id="3.10.20.600">
    <property type="match status" value="1"/>
</dbReference>
<dbReference type="GO" id="GO:0003677">
    <property type="term" value="F:DNA binding"/>
    <property type="evidence" value="ECO:0007669"/>
    <property type="project" value="InterPro"/>
</dbReference>
<evidence type="ECO:0000313" key="4">
    <source>
        <dbReference type="Proteomes" id="UP000199708"/>
    </source>
</evidence>
<keyword evidence="1" id="KW-0812">Transmembrane</keyword>
<accession>A0A1G7U4U9</accession>
<sequence>MKSYFEGDTSSTFYERIIKKQGILLLLVGILVFLIISYLNKEVKVNSNQLVEEVIDIEVTTSQELVTTITNDLYVDIKGAVKRPGVYQLQIGSRLIDLIEKAGGFDDDAEQNSLNLALLLEDQMMIHVYTESDWQAVMSSDQEERAQRTLATNNDFASLDEQNEAEPLININSADQSELETLPQIGPAKAQRIIQYRQDHGSFTSCEGLLEVSGIGPKTFEGLKDYITVGP</sequence>
<gene>
    <name evidence="3" type="ORF">SAMN05421791_10865</name>
</gene>
<dbReference type="SMART" id="SM00278">
    <property type="entry name" value="HhH1"/>
    <property type="match status" value="2"/>
</dbReference>
<dbReference type="InterPro" id="IPR051675">
    <property type="entry name" value="Endo/Exo/Phosphatase_dom_1"/>
</dbReference>
<dbReference type="Pfam" id="PF10531">
    <property type="entry name" value="SLBB"/>
    <property type="match status" value="1"/>
</dbReference>
<dbReference type="InterPro" id="IPR004509">
    <property type="entry name" value="Competence_ComEA_HhH"/>
</dbReference>
<evidence type="ECO:0000256" key="1">
    <source>
        <dbReference type="SAM" id="Phobius"/>
    </source>
</evidence>
<dbReference type="InterPro" id="IPR019554">
    <property type="entry name" value="Soluble_ligand-bd"/>
</dbReference>
<keyword evidence="1" id="KW-0472">Membrane</keyword>
<dbReference type="AlphaFoldDB" id="A0A1G7U4U9"/>
<dbReference type="SUPFAM" id="SSF142984">
    <property type="entry name" value="Nqo1 middle domain-like"/>
    <property type="match status" value="1"/>
</dbReference>
<feature type="domain" description="Helix-hairpin-helix DNA-binding motif class 1" evidence="2">
    <location>
        <begin position="207"/>
        <end position="226"/>
    </location>
</feature>
<evidence type="ECO:0000313" key="3">
    <source>
        <dbReference type="EMBL" id="SDG42606.1"/>
    </source>
</evidence>
<dbReference type="RefSeq" id="WP_090290226.1">
    <property type="nucleotide sequence ID" value="NZ_FNCK01000008.1"/>
</dbReference>
<name>A0A1G7U4U9_9LACT</name>
<dbReference type="InterPro" id="IPR010994">
    <property type="entry name" value="RuvA_2-like"/>
</dbReference>
<organism evidence="3 4">
    <name type="scientific">Facklamia miroungae</name>
    <dbReference type="NCBI Taxonomy" id="120956"/>
    <lineage>
        <taxon>Bacteria</taxon>
        <taxon>Bacillati</taxon>
        <taxon>Bacillota</taxon>
        <taxon>Bacilli</taxon>
        <taxon>Lactobacillales</taxon>
        <taxon>Aerococcaceae</taxon>
        <taxon>Facklamia</taxon>
    </lineage>
</organism>
<dbReference type="NCBIfam" id="TIGR00426">
    <property type="entry name" value="competence protein ComEA helix-hairpin-helix repeat region"/>
    <property type="match status" value="1"/>
</dbReference>
<dbReference type="GO" id="GO:0015628">
    <property type="term" value="P:protein secretion by the type II secretion system"/>
    <property type="evidence" value="ECO:0007669"/>
    <property type="project" value="TreeGrafter"/>
</dbReference>